<accession>A0ABW3D5K5</accession>
<dbReference type="Proteomes" id="UP001597120">
    <property type="component" value="Unassembled WGS sequence"/>
</dbReference>
<proteinExistence type="predicted"/>
<protein>
    <recommendedName>
        <fullName evidence="3">N-acetyltransferase domain-containing protein</fullName>
    </recommendedName>
</protein>
<keyword evidence="2" id="KW-1185">Reference proteome</keyword>
<reference evidence="2" key="1">
    <citation type="journal article" date="2019" name="Int. J. Syst. Evol. Microbiol.">
        <title>The Global Catalogue of Microorganisms (GCM) 10K type strain sequencing project: providing services to taxonomists for standard genome sequencing and annotation.</title>
        <authorList>
            <consortium name="The Broad Institute Genomics Platform"/>
            <consortium name="The Broad Institute Genome Sequencing Center for Infectious Disease"/>
            <person name="Wu L."/>
            <person name="Ma J."/>
        </authorList>
    </citation>
    <scope>NUCLEOTIDE SEQUENCE [LARGE SCALE GENOMIC DNA]</scope>
    <source>
        <strain evidence="2">CCUG 57263</strain>
    </source>
</reference>
<dbReference type="SUPFAM" id="SSF55729">
    <property type="entry name" value="Acyl-CoA N-acyltransferases (Nat)"/>
    <property type="match status" value="1"/>
</dbReference>
<dbReference type="RefSeq" id="WP_144933599.1">
    <property type="nucleotide sequence ID" value="NZ_JBHTIU010000001.1"/>
</dbReference>
<dbReference type="EMBL" id="JBHTIU010000001">
    <property type="protein sequence ID" value="MFD0867662.1"/>
    <property type="molecule type" value="Genomic_DNA"/>
</dbReference>
<organism evidence="1 2">
    <name type="scientific">Paenibacillus residui</name>
    <dbReference type="NCBI Taxonomy" id="629724"/>
    <lineage>
        <taxon>Bacteria</taxon>
        <taxon>Bacillati</taxon>
        <taxon>Bacillota</taxon>
        <taxon>Bacilli</taxon>
        <taxon>Bacillales</taxon>
        <taxon>Paenibacillaceae</taxon>
        <taxon>Paenibacillus</taxon>
    </lineage>
</organism>
<sequence>MSFYFSVCSTYNYHSKYIDFLLEHYTELQLPYPFAVTLGYIASPLLMGNEAVLAFNDEDQVVGAFGYIHGTGEKDYRDVQIIQIQSVYITKAYRGTGLFVQGLQFLLEHVSMQPTAVEELRFWAPNQPDSHKLFSKFATLVAGRHSESVPVSEYRLSPEELRTYLAKFKQRIFS</sequence>
<dbReference type="Gene3D" id="3.40.630.30">
    <property type="match status" value="1"/>
</dbReference>
<comment type="caution">
    <text evidence="1">The sequence shown here is derived from an EMBL/GenBank/DDBJ whole genome shotgun (WGS) entry which is preliminary data.</text>
</comment>
<dbReference type="InterPro" id="IPR016181">
    <property type="entry name" value="Acyl_CoA_acyltransferase"/>
</dbReference>
<evidence type="ECO:0008006" key="3">
    <source>
        <dbReference type="Google" id="ProtNLM"/>
    </source>
</evidence>
<name>A0ABW3D5K5_9BACL</name>
<evidence type="ECO:0000313" key="2">
    <source>
        <dbReference type="Proteomes" id="UP001597120"/>
    </source>
</evidence>
<evidence type="ECO:0000313" key="1">
    <source>
        <dbReference type="EMBL" id="MFD0867662.1"/>
    </source>
</evidence>
<gene>
    <name evidence="1" type="ORF">ACFQ03_00690</name>
</gene>